<protein>
    <submittedName>
        <fullName evidence="6">Helicase</fullName>
    </submittedName>
</protein>
<keyword evidence="4" id="KW-0067">ATP-binding</keyword>
<evidence type="ECO:0000256" key="2">
    <source>
        <dbReference type="ARBA" id="ARBA00022801"/>
    </source>
</evidence>
<dbReference type="InterPro" id="IPR001650">
    <property type="entry name" value="Helicase_C-like"/>
</dbReference>
<dbReference type="GO" id="GO:0005524">
    <property type="term" value="F:ATP binding"/>
    <property type="evidence" value="ECO:0007669"/>
    <property type="project" value="UniProtKB-KW"/>
</dbReference>
<evidence type="ECO:0000256" key="4">
    <source>
        <dbReference type="ARBA" id="ARBA00022840"/>
    </source>
</evidence>
<dbReference type="AlphaFoldDB" id="A0A2K9ZC99"/>
<sequence length="1203" mass="132238">MPVTDPERIAIATRTRNAIGQDQLLTPRQARAFVRAIQTTWEVETIQWSQNDSQETLGEAYRLVHAGGVLQSVAGGNQVDASLAFRRAGELFEWLARSNDSLAEVVPLALFAAGSYQLGGLPAMAAGLLRQVKSKDDGILLFADFLSGDFDRVLERVAGFWHANPQATVPDASNAFFKEDVDSDLAWLTTLELIRSVGLAADSLRRGQADRLEAAMTHLRQVERFLMRLAPEDVATLAFFIRSACERYAKATIYQPLRRLAAARPGHLAYLDGFARRQYARGRGVLWQSQHQGIERLLQNSSFALCTPTGSGKTLVANLAIVKELLLIGDGLLAPLALYIVPSRALAGEVEAKLAVELGREFIVTGLYGGADWGITDAWLTADMPTVLIATVEKADALMRYLGPMLLARLKLLVVDEAHQVVVDDTVYSQESLAGHTSRAARLEAFISRLLARKPEVVRIALTAVAGGAADPVARWIEGDHAAEAVGSYYRSTRQAIGTFEVRPGAAPEILFDMLNDRALAVRGRAANVYMRLRIAPMPQAPPTVRGSLNRNTQLAVLWTALHLTDGDRRILVSVSQSPEDTIKWYAEAFALKGWDTVPAFVPPAEGREAELFQSARMVCADYCGLDSHELKLLERGIATNHGQMPQRLRRMMVALIESSICRITVATATLTEGVNLPFDLIFLPSVMRSSFDPATRTRAEHPMSTGEFRNLAGRAGRPGAAKGMEGMILVALPVTESTTAPGQRQTQRDQINARRAEYDHLLGRLIADAAGGGEHHSPLAVLMRSIWQRALQLGLATPADFMNWLEATLPQELSGEAGTASPSPTARLADSIDELDGIILSAIEELQAIDPTRLTQAQIEAALAKVWQNTFARVASAYEDWMEVAFIQRGRGLVATVYPDAAERKVLYSFGYTPCIGRRFRPAAERLLDILHYADSYGSMQDDDRLALFRQMGDVIAADRGFGFAVRDTVIGRALYARWYEVLAWWMSATGASQPPVDDLRAWQTFVADNLEFRLGVAIGAVVAQRWTEENRDPFATPALDTWKETADLPWFAFWAKELLRWGTLDPFVAFTLSQGIARSRDDATPLKQNFLDWMDDREEPVGGDEDLIDPRNFLKWSRGRRTSPTERVVARSLRASLSGTAGARGKYSVIPIRDTGGLRWIDPAGFELAVSADNPTMLGSTMYGQDFDLLTSGGPEIVRAL</sequence>
<dbReference type="SMART" id="SM00487">
    <property type="entry name" value="DEXDc"/>
    <property type="match status" value="1"/>
</dbReference>
<feature type="domain" description="Helicase ATP-binding" evidence="5">
    <location>
        <begin position="294"/>
        <end position="484"/>
    </location>
</feature>
<evidence type="ECO:0000256" key="1">
    <source>
        <dbReference type="ARBA" id="ARBA00022741"/>
    </source>
</evidence>
<name>A0A2K9ZC99_RHILE</name>
<geneLocation type="plasmid" evidence="7">
    <name>prln1</name>
</geneLocation>
<evidence type="ECO:0000259" key="5">
    <source>
        <dbReference type="PROSITE" id="PS51192"/>
    </source>
</evidence>
<keyword evidence="2" id="KW-0378">Hydrolase</keyword>
<gene>
    <name evidence="6" type="ORF">CUJ84_pRLN1000411</name>
</gene>
<dbReference type="GO" id="GO:0004386">
    <property type="term" value="F:helicase activity"/>
    <property type="evidence" value="ECO:0007669"/>
    <property type="project" value="UniProtKB-KW"/>
</dbReference>
<evidence type="ECO:0000313" key="7">
    <source>
        <dbReference type="Proteomes" id="UP000238523"/>
    </source>
</evidence>
<reference evidence="6 7" key="1">
    <citation type="submission" date="2017-11" db="EMBL/GenBank/DDBJ databases">
        <title>Complete genome of Rhizobium leguminosarum Norway, an ineffective micro-symbiont.</title>
        <authorList>
            <person name="Hoffrichter A."/>
            <person name="Liang J."/>
            <person name="Brachmann A."/>
            <person name="Marin M."/>
        </authorList>
    </citation>
    <scope>NUCLEOTIDE SEQUENCE [LARGE SCALE GENOMIC DNA]</scope>
    <source>
        <strain evidence="6 7">Norway</strain>
        <plasmid evidence="7">Plasmid prln1</plasmid>
    </source>
</reference>
<organism evidence="6 7">
    <name type="scientific">Rhizobium leguminosarum</name>
    <dbReference type="NCBI Taxonomy" id="384"/>
    <lineage>
        <taxon>Bacteria</taxon>
        <taxon>Pseudomonadati</taxon>
        <taxon>Pseudomonadota</taxon>
        <taxon>Alphaproteobacteria</taxon>
        <taxon>Hyphomicrobiales</taxon>
        <taxon>Rhizobiaceae</taxon>
        <taxon>Rhizobium/Agrobacterium group</taxon>
        <taxon>Rhizobium</taxon>
    </lineage>
</organism>
<evidence type="ECO:0000313" key="6">
    <source>
        <dbReference type="EMBL" id="AUW45876.1"/>
    </source>
</evidence>
<proteinExistence type="predicted"/>
<keyword evidence="3 6" id="KW-0347">Helicase</keyword>
<dbReference type="SUPFAM" id="SSF52540">
    <property type="entry name" value="P-loop containing nucleoside triphosphate hydrolases"/>
    <property type="match status" value="1"/>
</dbReference>
<dbReference type="GO" id="GO:0016787">
    <property type="term" value="F:hydrolase activity"/>
    <property type="evidence" value="ECO:0007669"/>
    <property type="project" value="UniProtKB-KW"/>
</dbReference>
<evidence type="ECO:0000256" key="3">
    <source>
        <dbReference type="ARBA" id="ARBA00022806"/>
    </source>
</evidence>
<dbReference type="InterPro" id="IPR014001">
    <property type="entry name" value="Helicase_ATP-bd"/>
</dbReference>
<dbReference type="GO" id="GO:0003676">
    <property type="term" value="F:nucleic acid binding"/>
    <property type="evidence" value="ECO:0007669"/>
    <property type="project" value="InterPro"/>
</dbReference>
<keyword evidence="6" id="KW-0614">Plasmid</keyword>
<dbReference type="PROSITE" id="PS51192">
    <property type="entry name" value="HELICASE_ATP_BIND_1"/>
    <property type="match status" value="1"/>
</dbReference>
<accession>A0A2K9ZC99</accession>
<dbReference type="PANTHER" id="PTHR47961:SF6">
    <property type="entry name" value="DNA-DIRECTED DNA POLYMERASE"/>
    <property type="match status" value="1"/>
</dbReference>
<dbReference type="SMART" id="SM00490">
    <property type="entry name" value="HELICc"/>
    <property type="match status" value="1"/>
</dbReference>
<dbReference type="Gene3D" id="3.40.50.300">
    <property type="entry name" value="P-loop containing nucleotide triphosphate hydrolases"/>
    <property type="match status" value="2"/>
</dbReference>
<dbReference type="PANTHER" id="PTHR47961">
    <property type="entry name" value="DNA POLYMERASE THETA, PUTATIVE (AFU_ORTHOLOGUE AFUA_1G05260)-RELATED"/>
    <property type="match status" value="1"/>
</dbReference>
<dbReference type="InterPro" id="IPR011545">
    <property type="entry name" value="DEAD/DEAH_box_helicase_dom"/>
</dbReference>
<keyword evidence="1" id="KW-0547">Nucleotide-binding</keyword>
<dbReference type="InterPro" id="IPR027417">
    <property type="entry name" value="P-loop_NTPase"/>
</dbReference>
<dbReference type="EMBL" id="CP025013">
    <property type="protein sequence ID" value="AUW45876.1"/>
    <property type="molecule type" value="Genomic_DNA"/>
</dbReference>
<dbReference type="InterPro" id="IPR050474">
    <property type="entry name" value="Hel308_SKI2-like"/>
</dbReference>
<dbReference type="Pfam" id="PF00270">
    <property type="entry name" value="DEAD"/>
    <property type="match status" value="1"/>
</dbReference>
<dbReference type="Proteomes" id="UP000238523">
    <property type="component" value="Plasmid pRLN1"/>
</dbReference>